<evidence type="ECO:0000313" key="14">
    <source>
        <dbReference type="EMBL" id="QLQ78698.1"/>
    </source>
</evidence>
<evidence type="ECO:0000256" key="9">
    <source>
        <dbReference type="ARBA" id="ARBA00023136"/>
    </source>
</evidence>
<gene>
    <name evidence="14" type="ORF">HG537_0B00470</name>
</gene>
<dbReference type="InterPro" id="IPR011678">
    <property type="entry name" value="EMC1_C"/>
</dbReference>
<evidence type="ECO:0000256" key="7">
    <source>
        <dbReference type="ARBA" id="ARBA00022824"/>
    </source>
</evidence>
<dbReference type="Pfam" id="PF07774">
    <property type="entry name" value="EMC1_C"/>
    <property type="match status" value="1"/>
</dbReference>
<dbReference type="Proteomes" id="UP000510647">
    <property type="component" value="Chromosome 2"/>
</dbReference>
<dbReference type="PANTHER" id="PTHR21573">
    <property type="entry name" value="ER MEMBRANE PROTEIN COMPLEX SUBUNIT 1"/>
    <property type="match status" value="1"/>
</dbReference>
<evidence type="ECO:0000256" key="11">
    <source>
        <dbReference type="SAM" id="Phobius"/>
    </source>
</evidence>
<keyword evidence="9 11" id="KW-0472">Membrane</keyword>
<evidence type="ECO:0000256" key="10">
    <source>
        <dbReference type="ARBA" id="ARBA00023180"/>
    </source>
</evidence>
<dbReference type="PANTHER" id="PTHR21573:SF0">
    <property type="entry name" value="ER MEMBRANE PROTEIN COMPLEX SUBUNIT 1"/>
    <property type="match status" value="1"/>
</dbReference>
<evidence type="ECO:0000256" key="1">
    <source>
        <dbReference type="ARBA" id="ARBA00004115"/>
    </source>
</evidence>
<sequence>MRSLLIALVSFWLGIGFVRAIFIEDAFETDWHLENVGIYNCVLKNQDQGSLIVLSDFGSKTLLSYVNETDGQLLFRHVLDLQATDAMMTADRKNIVLKTSENELIAFDSYSGLRINGFDFTAIDFRSECKPDLSNIKLIDGTAQVLDSETGLLIFQTELPSKFESIAFLETDYVSELQLLVHTTDDEYIFQLMKNNTIERSWTRDESNHDIVAHTFIDLADSNLEMVSEEILKENSFPNVWQAYVFRVTTNWNRLRESFRESGYSVGKFLTKLLKLDSASLAAGQDANLIGVKYLVVATKYGVIQALDVQDGKRIWLFDSGLKDILRVEYIGDSRELLVFTENGSYFIYSIENGKAPVLKEERSVGQKNVKSVSLLDSRELFVEFLDGEKKVVALKKGSNCTRTFISTHDSRGIYGHAIDEDQNLEDTWKIDFPEFENLAAFAGKKEAPIVTLGQTLGNRTVLYKYLYPNLASYITVNKQTSKMYVNLIDTITGELLYSQMHEDKIDCNLPINMVFGEYWFVYSYFSTEPIPEQKLVVVELYESLEANKRISTDTDQVNLLKPHQKPAVISKAYFFPEIIQKMSLSQTIFGITSKTIILELNNGQITFLSKDVLSARRVEESKMTDDDKKEFMAMPYVSMIPLNDYFVITHSRTLLLGDNSKLVSTPTNLESTSIVCDIGHDIFCTKIYPSGQFDIMSPSFEKGKLIATIIILIIVCYFLQPSVEAAKLKRSWLVR</sequence>
<dbReference type="AlphaFoldDB" id="A0A7H9HLM0"/>
<evidence type="ECO:0000256" key="3">
    <source>
        <dbReference type="ARBA" id="ARBA00011276"/>
    </source>
</evidence>
<evidence type="ECO:0000256" key="8">
    <source>
        <dbReference type="ARBA" id="ARBA00022989"/>
    </source>
</evidence>
<feature type="chain" id="PRO_5028901506" description="ER membrane protein complex subunit 1" evidence="12">
    <location>
        <begin position="21"/>
        <end position="736"/>
    </location>
</feature>
<accession>A0A7H9HLM0</accession>
<evidence type="ECO:0000256" key="2">
    <source>
        <dbReference type="ARBA" id="ARBA00007904"/>
    </source>
</evidence>
<comment type="subcellular location">
    <subcellularLocation>
        <location evidence="1">Endoplasmic reticulum membrane</location>
        <topology evidence="1">Single-pass type I membrane protein</topology>
    </subcellularLocation>
</comment>
<evidence type="ECO:0000313" key="15">
    <source>
        <dbReference type="Proteomes" id="UP000510647"/>
    </source>
</evidence>
<keyword evidence="8 11" id="KW-1133">Transmembrane helix</keyword>
<keyword evidence="7" id="KW-0256">Endoplasmic reticulum</keyword>
<feature type="domain" description="ER membrane protein complex subunit 1 C-terminal" evidence="13">
    <location>
        <begin position="518"/>
        <end position="733"/>
    </location>
</feature>
<dbReference type="SUPFAM" id="SSF50998">
    <property type="entry name" value="Quinoprotein alcohol dehydrogenase-like"/>
    <property type="match status" value="1"/>
</dbReference>
<keyword evidence="15" id="KW-1185">Reference proteome</keyword>
<dbReference type="InterPro" id="IPR026895">
    <property type="entry name" value="EMC1"/>
</dbReference>
<evidence type="ECO:0000259" key="13">
    <source>
        <dbReference type="Pfam" id="PF07774"/>
    </source>
</evidence>
<protein>
    <recommendedName>
        <fullName evidence="4">ER membrane protein complex subunit 1</fullName>
    </recommendedName>
</protein>
<keyword evidence="6 12" id="KW-0732">Signal</keyword>
<dbReference type="EMBL" id="CP059268">
    <property type="protein sequence ID" value="QLQ78698.1"/>
    <property type="molecule type" value="Genomic_DNA"/>
</dbReference>
<evidence type="ECO:0000256" key="6">
    <source>
        <dbReference type="ARBA" id="ARBA00022729"/>
    </source>
</evidence>
<keyword evidence="5 11" id="KW-0812">Transmembrane</keyword>
<dbReference type="GO" id="GO:0034975">
    <property type="term" value="P:protein folding in endoplasmic reticulum"/>
    <property type="evidence" value="ECO:0007669"/>
    <property type="project" value="TreeGrafter"/>
</dbReference>
<keyword evidence="10" id="KW-0325">Glycoprotein</keyword>
<name>A0A7H9HLM0_9SACH</name>
<proteinExistence type="inferred from homology"/>
<reference evidence="14 15" key="1">
    <citation type="submission" date="2020-06" db="EMBL/GenBank/DDBJ databases">
        <title>The yeast mating-type switching endonuclease HO is a domesticated member of an unorthodox homing genetic element family.</title>
        <authorList>
            <person name="Coughlan A.Y."/>
            <person name="Lombardi L."/>
            <person name="Braun-Galleani S."/>
            <person name="Martos A.R."/>
            <person name="Galeote V."/>
            <person name="Bigey F."/>
            <person name="Dequin S."/>
            <person name="Byrne K.P."/>
            <person name="Wolfe K.H."/>
        </authorList>
    </citation>
    <scope>NUCLEOTIDE SEQUENCE [LARGE SCALE GENOMIC DNA]</scope>
    <source>
        <strain evidence="14 15">CBS2947</strain>
    </source>
</reference>
<evidence type="ECO:0000256" key="4">
    <source>
        <dbReference type="ARBA" id="ARBA00020824"/>
    </source>
</evidence>
<feature type="transmembrane region" description="Helical" evidence="11">
    <location>
        <begin position="706"/>
        <end position="724"/>
    </location>
</feature>
<dbReference type="OrthoDB" id="28092at2759"/>
<feature type="signal peptide" evidence="12">
    <location>
        <begin position="1"/>
        <end position="20"/>
    </location>
</feature>
<evidence type="ECO:0000256" key="5">
    <source>
        <dbReference type="ARBA" id="ARBA00022692"/>
    </source>
</evidence>
<dbReference type="GO" id="GO:0072546">
    <property type="term" value="C:EMC complex"/>
    <property type="evidence" value="ECO:0007669"/>
    <property type="project" value="InterPro"/>
</dbReference>
<comment type="subunit">
    <text evidence="3">Component of the ER membrane protein complex (EMC).</text>
</comment>
<evidence type="ECO:0000256" key="12">
    <source>
        <dbReference type="SAM" id="SignalP"/>
    </source>
</evidence>
<organism evidence="14 15">
    <name type="scientific">Torulaspora globosa</name>
    <dbReference type="NCBI Taxonomy" id="48254"/>
    <lineage>
        <taxon>Eukaryota</taxon>
        <taxon>Fungi</taxon>
        <taxon>Dikarya</taxon>
        <taxon>Ascomycota</taxon>
        <taxon>Saccharomycotina</taxon>
        <taxon>Saccharomycetes</taxon>
        <taxon>Saccharomycetales</taxon>
        <taxon>Saccharomycetaceae</taxon>
        <taxon>Torulaspora</taxon>
    </lineage>
</organism>
<comment type="similarity">
    <text evidence="2">Belongs to the EMC1 family.</text>
</comment>
<dbReference type="InterPro" id="IPR011047">
    <property type="entry name" value="Quinoprotein_ADH-like_sf"/>
</dbReference>